<evidence type="ECO:0000313" key="10">
    <source>
        <dbReference type="Proteomes" id="UP000535501"/>
    </source>
</evidence>
<evidence type="ECO:0000256" key="1">
    <source>
        <dbReference type="ARBA" id="ARBA00004651"/>
    </source>
</evidence>
<keyword evidence="3" id="KW-0813">Transport</keyword>
<evidence type="ECO:0000313" key="9">
    <source>
        <dbReference type="EMBL" id="MBB6178654.1"/>
    </source>
</evidence>
<evidence type="ECO:0000256" key="5">
    <source>
        <dbReference type="ARBA" id="ARBA00022692"/>
    </source>
</evidence>
<dbReference type="Proteomes" id="UP000535501">
    <property type="component" value="Unassembled WGS sequence"/>
</dbReference>
<evidence type="ECO:0000256" key="3">
    <source>
        <dbReference type="ARBA" id="ARBA00022448"/>
    </source>
</evidence>
<sequence>MNRSDFREGLRGGVIVALSSAPFGALFGAVAVDNGLSFLETLLMSATVYAGASQLVGIELFGQRVEPWLVVLSVFAVNFRHILYSAAMAKYIGHYSLPQKALAFFMLIDPAFAEGVRRGESGQGVSFSWYIGFGVVVYLSWSVATMLGAFFGRMIGDPASIGIDILLPVYFLGMVLAFRRRPGFAPIVLASALGSVAAYHLVGSPWHVSLGAAAGIIVATLLPLPAPGAEAASPEGGEA</sequence>
<evidence type="ECO:0000256" key="4">
    <source>
        <dbReference type="ARBA" id="ARBA00022475"/>
    </source>
</evidence>
<feature type="transmembrane region" description="Helical" evidence="8">
    <location>
        <begin position="184"/>
        <end position="202"/>
    </location>
</feature>
<comment type="similarity">
    <text evidence="2">Belongs to the AzlC family.</text>
</comment>
<keyword evidence="5 8" id="KW-0812">Transmembrane</keyword>
<keyword evidence="7 8" id="KW-0472">Membrane</keyword>
<keyword evidence="6 8" id="KW-1133">Transmembrane helix</keyword>
<dbReference type="RefSeq" id="WP_077546600.1">
    <property type="nucleotide sequence ID" value="NZ_JACHEJ010000001.1"/>
</dbReference>
<evidence type="ECO:0000256" key="8">
    <source>
        <dbReference type="SAM" id="Phobius"/>
    </source>
</evidence>
<comment type="caution">
    <text evidence="9">The sequence shown here is derived from an EMBL/GenBank/DDBJ whole genome shotgun (WGS) entry which is preliminary data.</text>
</comment>
<dbReference type="EMBL" id="JACHEJ010000001">
    <property type="protein sequence ID" value="MBB6178654.1"/>
    <property type="molecule type" value="Genomic_DNA"/>
</dbReference>
<feature type="transmembrane region" description="Helical" evidence="8">
    <location>
        <begin position="129"/>
        <end position="152"/>
    </location>
</feature>
<keyword evidence="10" id="KW-1185">Reference proteome</keyword>
<name>A0A7X0DCZ8_9HYPH</name>
<organism evidence="9 10">
    <name type="scientific">Pseudorhizobium flavum</name>
    <dbReference type="NCBI Taxonomy" id="1335061"/>
    <lineage>
        <taxon>Bacteria</taxon>
        <taxon>Pseudomonadati</taxon>
        <taxon>Pseudomonadota</taxon>
        <taxon>Alphaproteobacteria</taxon>
        <taxon>Hyphomicrobiales</taxon>
        <taxon>Rhizobiaceae</taxon>
        <taxon>Rhizobium/Agrobacterium group</taxon>
        <taxon>Pseudorhizobium</taxon>
    </lineage>
</organism>
<dbReference type="AlphaFoldDB" id="A0A7X0DCZ8"/>
<evidence type="ECO:0000256" key="6">
    <source>
        <dbReference type="ARBA" id="ARBA00022989"/>
    </source>
</evidence>
<accession>A0A7X0DCZ8</accession>
<keyword evidence="4" id="KW-1003">Cell membrane</keyword>
<dbReference type="GO" id="GO:0005886">
    <property type="term" value="C:plasma membrane"/>
    <property type="evidence" value="ECO:0007669"/>
    <property type="project" value="UniProtKB-SubCell"/>
</dbReference>
<proteinExistence type="inferred from homology"/>
<dbReference type="GO" id="GO:1903785">
    <property type="term" value="P:L-valine transmembrane transport"/>
    <property type="evidence" value="ECO:0007669"/>
    <property type="project" value="TreeGrafter"/>
</dbReference>
<evidence type="ECO:0000256" key="7">
    <source>
        <dbReference type="ARBA" id="ARBA00023136"/>
    </source>
</evidence>
<dbReference type="Pfam" id="PF03591">
    <property type="entry name" value="AzlC"/>
    <property type="match status" value="1"/>
</dbReference>
<feature type="transmembrane region" description="Helical" evidence="8">
    <location>
        <begin position="68"/>
        <end position="89"/>
    </location>
</feature>
<evidence type="ECO:0000256" key="2">
    <source>
        <dbReference type="ARBA" id="ARBA00010735"/>
    </source>
</evidence>
<reference evidence="9 10" key="1">
    <citation type="submission" date="2020-08" db="EMBL/GenBank/DDBJ databases">
        <title>Genomic Encyclopedia of Type Strains, Phase IV (KMG-IV): sequencing the most valuable type-strain genomes for metagenomic binning, comparative biology and taxonomic classification.</title>
        <authorList>
            <person name="Goeker M."/>
        </authorList>
    </citation>
    <scope>NUCLEOTIDE SEQUENCE [LARGE SCALE GENOMIC DNA]</scope>
    <source>
        <strain evidence="9 10">DSM 102134</strain>
    </source>
</reference>
<gene>
    <name evidence="9" type="ORF">HNQ75_000597</name>
</gene>
<comment type="subcellular location">
    <subcellularLocation>
        <location evidence="1">Cell membrane</location>
        <topology evidence="1">Multi-pass membrane protein</topology>
    </subcellularLocation>
</comment>
<protein>
    <submittedName>
        <fullName evidence="9">Putative branched-subunit amino acid permease</fullName>
    </submittedName>
</protein>
<feature type="transmembrane region" description="Helical" evidence="8">
    <location>
        <begin position="158"/>
        <end position="177"/>
    </location>
</feature>
<dbReference type="InterPro" id="IPR011606">
    <property type="entry name" value="Brnchd-chn_aa_trnsp_permease"/>
</dbReference>
<dbReference type="PANTHER" id="PTHR34979">
    <property type="entry name" value="INNER MEMBRANE PROTEIN YGAZ"/>
    <property type="match status" value="1"/>
</dbReference>
<feature type="transmembrane region" description="Helical" evidence="8">
    <location>
        <begin position="12"/>
        <end position="32"/>
    </location>
</feature>
<dbReference type="PANTHER" id="PTHR34979:SF1">
    <property type="entry name" value="INNER MEMBRANE PROTEIN YGAZ"/>
    <property type="match status" value="1"/>
</dbReference>